<dbReference type="Proteomes" id="UP000261540">
    <property type="component" value="Unplaced"/>
</dbReference>
<dbReference type="PRINTS" id="PR00706">
    <property type="entry name" value="PYROGLUPTASE"/>
</dbReference>
<dbReference type="PANTHER" id="PTHR23402">
    <property type="entry name" value="PROTEASE FAMILY C15 PYROGLUTAMYL-PEPTIDASE I-RELATED"/>
    <property type="match status" value="1"/>
</dbReference>
<dbReference type="Ensembl" id="ENSPKIT00000015800.1">
    <property type="protein sequence ID" value="ENSPKIP00000034875.1"/>
    <property type="gene ID" value="ENSPKIG00000014042.1"/>
</dbReference>
<dbReference type="KEGG" id="pki:111846735"/>
<proteinExistence type="inferred from homology"/>
<dbReference type="PANTHER" id="PTHR23402:SF1">
    <property type="entry name" value="PYROGLUTAMYL-PEPTIDASE I"/>
    <property type="match status" value="1"/>
</dbReference>
<dbReference type="CDD" id="cd00501">
    <property type="entry name" value="Peptidase_C15"/>
    <property type="match status" value="1"/>
</dbReference>
<keyword evidence="5" id="KW-0788">Thiol protease</keyword>
<evidence type="ECO:0000256" key="1">
    <source>
        <dbReference type="ARBA" id="ARBA00006641"/>
    </source>
</evidence>
<evidence type="ECO:0000313" key="6">
    <source>
        <dbReference type="Ensembl" id="ENSPKIP00000034875.1"/>
    </source>
</evidence>
<dbReference type="InterPro" id="IPR000816">
    <property type="entry name" value="Peptidase_C15"/>
</dbReference>
<keyword evidence="7" id="KW-1185">Reference proteome</keyword>
<dbReference type="GO" id="GO:0016920">
    <property type="term" value="F:pyroglutamyl-peptidase activity"/>
    <property type="evidence" value="ECO:0007669"/>
    <property type="project" value="InterPro"/>
</dbReference>
<protein>
    <submittedName>
        <fullName evidence="6">Pyroglutamyl-peptidase I like</fullName>
    </submittedName>
</protein>
<dbReference type="STRING" id="1676925.ENSPKIP00000034875"/>
<accession>A0A3B3SWW4</accession>
<keyword evidence="4" id="KW-0378">Hydrolase</keyword>
<dbReference type="OrthoDB" id="407146at2759"/>
<dbReference type="GeneID" id="111846735"/>
<evidence type="ECO:0000256" key="3">
    <source>
        <dbReference type="ARBA" id="ARBA00022670"/>
    </source>
</evidence>
<dbReference type="Pfam" id="PF01470">
    <property type="entry name" value="Peptidase_C15"/>
    <property type="match status" value="1"/>
</dbReference>
<evidence type="ECO:0000256" key="5">
    <source>
        <dbReference type="ARBA" id="ARBA00022807"/>
    </source>
</evidence>
<evidence type="ECO:0000256" key="4">
    <source>
        <dbReference type="ARBA" id="ARBA00022801"/>
    </source>
</evidence>
<dbReference type="Gene3D" id="3.40.630.20">
    <property type="entry name" value="Peptidase C15, pyroglutamyl peptidase I-like"/>
    <property type="match status" value="1"/>
</dbReference>
<reference evidence="6" key="2">
    <citation type="submission" date="2025-09" db="UniProtKB">
        <authorList>
            <consortium name="Ensembl"/>
        </authorList>
    </citation>
    <scope>IDENTIFICATION</scope>
</reference>
<dbReference type="InterPro" id="IPR036440">
    <property type="entry name" value="Peptidase_C15-like_sf"/>
</dbReference>
<dbReference type="AlphaFoldDB" id="A0A3B3SWW4"/>
<evidence type="ECO:0000256" key="2">
    <source>
        <dbReference type="ARBA" id="ARBA00022490"/>
    </source>
</evidence>
<dbReference type="RefSeq" id="XP_023673010.1">
    <property type="nucleotide sequence ID" value="XM_023817242.2"/>
</dbReference>
<sequence>MVSQEEVIVVVTGFGPFSQYLVNLSWQAAQGLETLGLGDDVIVCAKELPVHYSKAQELIAQIWKTIKPKLAVHMGIAPGSQAVILEQCGKNQGYKQRDVCGVCPPGHCCVEGGQDILHSIIDMKTLSRHFQSLGLDVIYSRDAGRFLCDFVYYYSLHLAGGKSVFLHLPTRGALADLDNLLPLLQAVILAMLGQLEAQ</sequence>
<keyword evidence="2" id="KW-0963">Cytoplasm</keyword>
<evidence type="ECO:0000313" key="7">
    <source>
        <dbReference type="Proteomes" id="UP000261540"/>
    </source>
</evidence>
<reference evidence="6" key="1">
    <citation type="submission" date="2025-08" db="UniProtKB">
        <authorList>
            <consortium name="Ensembl"/>
        </authorList>
    </citation>
    <scope>IDENTIFICATION</scope>
</reference>
<keyword evidence="3" id="KW-0645">Protease</keyword>
<dbReference type="PIRSF" id="PIRSF015592">
    <property type="entry name" value="Prld-crbxl_pptds"/>
    <property type="match status" value="1"/>
</dbReference>
<organism evidence="6 7">
    <name type="scientific">Paramormyrops kingsleyae</name>
    <dbReference type="NCBI Taxonomy" id="1676925"/>
    <lineage>
        <taxon>Eukaryota</taxon>
        <taxon>Metazoa</taxon>
        <taxon>Chordata</taxon>
        <taxon>Craniata</taxon>
        <taxon>Vertebrata</taxon>
        <taxon>Euteleostomi</taxon>
        <taxon>Actinopterygii</taxon>
        <taxon>Neopterygii</taxon>
        <taxon>Teleostei</taxon>
        <taxon>Osteoglossocephala</taxon>
        <taxon>Osteoglossomorpha</taxon>
        <taxon>Osteoglossiformes</taxon>
        <taxon>Mormyridae</taxon>
        <taxon>Paramormyrops</taxon>
    </lineage>
</organism>
<dbReference type="GeneTree" id="ENSGT00390000015368"/>
<name>A0A3B3SWW4_9TELE</name>
<dbReference type="InterPro" id="IPR016125">
    <property type="entry name" value="Peptidase_C15-like"/>
</dbReference>
<dbReference type="SUPFAM" id="SSF53182">
    <property type="entry name" value="Pyrrolidone carboxyl peptidase (pyroglutamate aminopeptidase)"/>
    <property type="match status" value="1"/>
</dbReference>
<dbReference type="GO" id="GO:0006508">
    <property type="term" value="P:proteolysis"/>
    <property type="evidence" value="ECO:0007669"/>
    <property type="project" value="UniProtKB-KW"/>
</dbReference>
<dbReference type="CTD" id="145814"/>
<comment type="similarity">
    <text evidence="1">Belongs to the peptidase C15 family.</text>
</comment>
<dbReference type="GO" id="GO:0005829">
    <property type="term" value="C:cytosol"/>
    <property type="evidence" value="ECO:0007669"/>
    <property type="project" value="InterPro"/>
</dbReference>